<dbReference type="RefSeq" id="WP_209885519.1">
    <property type="nucleotide sequence ID" value="NZ_JAGGMR010000001.1"/>
</dbReference>
<evidence type="ECO:0000256" key="2">
    <source>
        <dbReference type="ARBA" id="ARBA00022679"/>
    </source>
</evidence>
<gene>
    <name evidence="4" type="ORF">BJ987_001229</name>
</gene>
<comment type="caution">
    <text evidence="4">The sequence shown here is derived from an EMBL/GenBank/DDBJ whole genome shotgun (WGS) entry which is preliminary data.</text>
</comment>
<keyword evidence="4" id="KW-0830">Ubiquinone</keyword>
<dbReference type="PANTHER" id="PTHR43861">
    <property type="entry name" value="TRANS-ACONITATE 2-METHYLTRANSFERASE-RELATED"/>
    <property type="match status" value="1"/>
</dbReference>
<keyword evidence="1" id="KW-0489">Methyltransferase</keyword>
<reference evidence="4 5" key="1">
    <citation type="submission" date="2021-03" db="EMBL/GenBank/DDBJ databases">
        <title>Sequencing the genomes of 1000 actinobacteria strains.</title>
        <authorList>
            <person name="Klenk H.-P."/>
        </authorList>
    </citation>
    <scope>NUCLEOTIDE SEQUENCE [LARGE SCALE GENOMIC DNA]</scope>
    <source>
        <strain evidence="4 5">DSM 45516</strain>
    </source>
</reference>
<keyword evidence="2" id="KW-0808">Transferase</keyword>
<evidence type="ECO:0000313" key="4">
    <source>
        <dbReference type="EMBL" id="MBP2188328.1"/>
    </source>
</evidence>
<organism evidence="4 5">
    <name type="scientific">Nocardia goodfellowii</name>
    <dbReference type="NCBI Taxonomy" id="882446"/>
    <lineage>
        <taxon>Bacteria</taxon>
        <taxon>Bacillati</taxon>
        <taxon>Actinomycetota</taxon>
        <taxon>Actinomycetes</taxon>
        <taxon>Mycobacteriales</taxon>
        <taxon>Nocardiaceae</taxon>
        <taxon>Nocardia</taxon>
    </lineage>
</organism>
<protein>
    <submittedName>
        <fullName evidence="4">Ubiquinone/menaquinone biosynthesis C-methylase UbiE</fullName>
    </submittedName>
</protein>
<dbReference type="CDD" id="cd02440">
    <property type="entry name" value="AdoMet_MTases"/>
    <property type="match status" value="1"/>
</dbReference>
<dbReference type="EMBL" id="JAGGMR010000001">
    <property type="protein sequence ID" value="MBP2188328.1"/>
    <property type="molecule type" value="Genomic_DNA"/>
</dbReference>
<dbReference type="Proteomes" id="UP001519325">
    <property type="component" value="Unassembled WGS sequence"/>
</dbReference>
<dbReference type="InterPro" id="IPR041698">
    <property type="entry name" value="Methyltransf_25"/>
</dbReference>
<dbReference type="PANTHER" id="PTHR43861:SF1">
    <property type="entry name" value="TRANS-ACONITATE 2-METHYLTRANSFERASE"/>
    <property type="match status" value="1"/>
</dbReference>
<feature type="domain" description="Methyltransferase" evidence="3">
    <location>
        <begin position="49"/>
        <end position="139"/>
    </location>
</feature>
<accession>A0ABS4Q9G0</accession>
<name>A0ABS4Q9G0_9NOCA</name>
<dbReference type="Pfam" id="PF13649">
    <property type="entry name" value="Methyltransf_25"/>
    <property type="match status" value="1"/>
</dbReference>
<proteinExistence type="predicted"/>
<dbReference type="Gene3D" id="3.40.50.150">
    <property type="entry name" value="Vaccinia Virus protein VP39"/>
    <property type="match status" value="1"/>
</dbReference>
<evidence type="ECO:0000256" key="1">
    <source>
        <dbReference type="ARBA" id="ARBA00022603"/>
    </source>
</evidence>
<keyword evidence="5" id="KW-1185">Reference proteome</keyword>
<sequence length="208" mass="22980">MNEIAAVGAAYDEIAELYDELVRQPLYGKPFDDAMLAIFTELVGPGGVVADIGCGQGRLTAQLAESGLDVRGIDVSRRLLALARNEFPQLRFDEGSMEDLDFGAASLDGLVAWYSFIHLPPERIPGVLNGFHRVLRAGGHALFAFQATDGSEVVEPFDHKVIRAYRWSPERLAELLRDSGFEVSARMVREPGHGERFEQAYVLCCKPR</sequence>
<evidence type="ECO:0000313" key="5">
    <source>
        <dbReference type="Proteomes" id="UP001519325"/>
    </source>
</evidence>
<dbReference type="InterPro" id="IPR029063">
    <property type="entry name" value="SAM-dependent_MTases_sf"/>
</dbReference>
<dbReference type="SUPFAM" id="SSF53335">
    <property type="entry name" value="S-adenosyl-L-methionine-dependent methyltransferases"/>
    <property type="match status" value="1"/>
</dbReference>
<evidence type="ECO:0000259" key="3">
    <source>
        <dbReference type="Pfam" id="PF13649"/>
    </source>
</evidence>